<reference evidence="2" key="2">
    <citation type="submission" date="2015-01" db="EMBL/GenBank/DDBJ databases">
        <title>Evolutionary Origins and Diversification of the Mycorrhizal Mutualists.</title>
        <authorList>
            <consortium name="DOE Joint Genome Institute"/>
            <consortium name="Mycorrhizal Genomics Consortium"/>
            <person name="Kohler A."/>
            <person name="Kuo A."/>
            <person name="Nagy L.G."/>
            <person name="Floudas D."/>
            <person name="Copeland A."/>
            <person name="Barry K.W."/>
            <person name="Cichocki N."/>
            <person name="Veneault-Fourrey C."/>
            <person name="LaButti K."/>
            <person name="Lindquist E.A."/>
            <person name="Lipzen A."/>
            <person name="Lundell T."/>
            <person name="Morin E."/>
            <person name="Murat C."/>
            <person name="Riley R."/>
            <person name="Ohm R."/>
            <person name="Sun H."/>
            <person name="Tunlid A."/>
            <person name="Henrissat B."/>
            <person name="Grigoriev I.V."/>
            <person name="Hibbett D.S."/>
            <person name="Martin F."/>
        </authorList>
    </citation>
    <scope>NUCLEOTIDE SEQUENCE [LARGE SCALE GENOMIC DNA]</scope>
    <source>
        <strain evidence="2">Ve08.2h10</strain>
    </source>
</reference>
<dbReference type="EMBL" id="KN824947">
    <property type="protein sequence ID" value="KIK97198.1"/>
    <property type="molecule type" value="Genomic_DNA"/>
</dbReference>
<sequence length="214" mass="23299">MAVLTVGHHTPWAFPVAASVRPDLLSMAAWSSMVSTSLTCKFPLELGDSHRPSEVSSGNIHCDLVRTSGMSPLHDILALLFSQIHVKRRCRSSRATTVATFNFSQGAQRRCYRLGCMLLVICTAPEFNLEYRHVSSSQSTSPQRYHSHVALCSGSVNDPEASGASTRTEVSSAISGDPATYCAIYAIMMSLCAWGTDSNFFTTWRSSVSSRVPD</sequence>
<dbReference type="HOGENOM" id="CLU_1289311_0_0_1"/>
<protein>
    <submittedName>
        <fullName evidence="1">Uncharacterized protein</fullName>
    </submittedName>
</protein>
<proteinExistence type="predicted"/>
<reference evidence="1 2" key="1">
    <citation type="submission" date="2014-04" db="EMBL/GenBank/DDBJ databases">
        <authorList>
            <consortium name="DOE Joint Genome Institute"/>
            <person name="Kuo A."/>
            <person name="Kohler A."/>
            <person name="Jargeat P."/>
            <person name="Nagy L.G."/>
            <person name="Floudas D."/>
            <person name="Copeland A."/>
            <person name="Barry K.W."/>
            <person name="Cichocki N."/>
            <person name="Veneault-Fourrey C."/>
            <person name="LaButti K."/>
            <person name="Lindquist E.A."/>
            <person name="Lipzen A."/>
            <person name="Lundell T."/>
            <person name="Morin E."/>
            <person name="Murat C."/>
            <person name="Sun H."/>
            <person name="Tunlid A."/>
            <person name="Henrissat B."/>
            <person name="Grigoriev I.V."/>
            <person name="Hibbett D.S."/>
            <person name="Martin F."/>
            <person name="Nordberg H.P."/>
            <person name="Cantor M.N."/>
            <person name="Hua S.X."/>
        </authorList>
    </citation>
    <scope>NUCLEOTIDE SEQUENCE [LARGE SCALE GENOMIC DNA]</scope>
    <source>
        <strain evidence="1 2">Ve08.2h10</strain>
    </source>
</reference>
<name>A0A0D0DTI0_9AGAM</name>
<keyword evidence="2" id="KW-1185">Reference proteome</keyword>
<dbReference type="AlphaFoldDB" id="A0A0D0DTI0"/>
<gene>
    <name evidence="1" type="ORF">PAXRUDRAFT_825172</name>
</gene>
<evidence type="ECO:0000313" key="1">
    <source>
        <dbReference type="EMBL" id="KIK97198.1"/>
    </source>
</evidence>
<dbReference type="InParanoid" id="A0A0D0DTI0"/>
<evidence type="ECO:0000313" key="2">
    <source>
        <dbReference type="Proteomes" id="UP000054538"/>
    </source>
</evidence>
<accession>A0A0D0DTI0</accession>
<dbReference type="Proteomes" id="UP000054538">
    <property type="component" value="Unassembled WGS sequence"/>
</dbReference>
<organism evidence="1 2">
    <name type="scientific">Paxillus rubicundulus Ve08.2h10</name>
    <dbReference type="NCBI Taxonomy" id="930991"/>
    <lineage>
        <taxon>Eukaryota</taxon>
        <taxon>Fungi</taxon>
        <taxon>Dikarya</taxon>
        <taxon>Basidiomycota</taxon>
        <taxon>Agaricomycotina</taxon>
        <taxon>Agaricomycetes</taxon>
        <taxon>Agaricomycetidae</taxon>
        <taxon>Boletales</taxon>
        <taxon>Paxilineae</taxon>
        <taxon>Paxillaceae</taxon>
        <taxon>Paxillus</taxon>
    </lineage>
</organism>